<gene>
    <name evidence="2" type="ORF">ADL15_48595</name>
</gene>
<accession>A0A101J933</accession>
<comment type="caution">
    <text evidence="2">The sequence shown here is derived from an EMBL/GenBank/DDBJ whole genome shotgun (WGS) entry which is preliminary data.</text>
</comment>
<name>A0A101J933_9ACTN</name>
<proteinExistence type="predicted"/>
<evidence type="ECO:0000313" key="2">
    <source>
        <dbReference type="EMBL" id="KUL22401.1"/>
    </source>
</evidence>
<dbReference type="Proteomes" id="UP000053244">
    <property type="component" value="Unassembled WGS sequence"/>
</dbReference>
<protein>
    <submittedName>
        <fullName evidence="2">Uncharacterized protein</fullName>
    </submittedName>
</protein>
<reference evidence="2 3" key="1">
    <citation type="submission" date="2015-10" db="EMBL/GenBank/DDBJ databases">
        <authorList>
            <person name="Gilbert D.G."/>
        </authorList>
    </citation>
    <scope>NUCLEOTIDE SEQUENCE [LARGE SCALE GENOMIC DNA]</scope>
    <source>
        <strain evidence="2 3">NRRL B-16712</strain>
    </source>
</reference>
<organism evidence="2 3">
    <name type="scientific">Actinoplanes awajinensis subsp. mycoplanecinus</name>
    <dbReference type="NCBI Taxonomy" id="135947"/>
    <lineage>
        <taxon>Bacteria</taxon>
        <taxon>Bacillati</taxon>
        <taxon>Actinomycetota</taxon>
        <taxon>Actinomycetes</taxon>
        <taxon>Micromonosporales</taxon>
        <taxon>Micromonosporaceae</taxon>
        <taxon>Actinoplanes</taxon>
    </lineage>
</organism>
<keyword evidence="1" id="KW-1133">Transmembrane helix</keyword>
<evidence type="ECO:0000313" key="3">
    <source>
        <dbReference type="Proteomes" id="UP000053244"/>
    </source>
</evidence>
<dbReference type="EMBL" id="LLZH01000342">
    <property type="protein sequence ID" value="KUL22401.1"/>
    <property type="molecule type" value="Genomic_DNA"/>
</dbReference>
<keyword evidence="1" id="KW-0812">Transmembrane</keyword>
<keyword evidence="3" id="KW-1185">Reference proteome</keyword>
<evidence type="ECO:0000256" key="1">
    <source>
        <dbReference type="SAM" id="Phobius"/>
    </source>
</evidence>
<keyword evidence="1" id="KW-0472">Membrane</keyword>
<feature type="transmembrane region" description="Helical" evidence="1">
    <location>
        <begin position="41"/>
        <end position="63"/>
    </location>
</feature>
<sequence length="228" mass="24046">MDLHTRLDRFGGPIETATSDTVTADLARAHRAVRRRRTARTVAGSAFGVAAIVAAVSFTGAVVGNRPGSPPAPAVAESTVAGLRLVDYRGEQPRYFTIAKVPAGFFVQNDDEGGLTIAPDAVRDPSPGVDPSKAPMYDPRDLGGKIGIYLEQRSYRDPVDGEKVTVAGHEAVLHPIGPTWQLIISVSPQVYATVQADVPLSRDQLLELGAGLRVSPEAIARMAAATGK</sequence>
<dbReference type="AlphaFoldDB" id="A0A101J933"/>